<sequence>MTTQTLPAPTVTRAPIGANNTARLTITIPHATSSSLSCTGGVALNGTNGFSFTLELRP</sequence>
<accession>E6Q3I7</accession>
<comment type="caution">
    <text evidence="1">The sequence shown here is derived from an EMBL/GenBank/DDBJ whole genome shotgun (WGS) entry which is preliminary data.</text>
</comment>
<protein>
    <submittedName>
        <fullName evidence="1">Uncharacterized protein</fullName>
    </submittedName>
</protein>
<gene>
    <name evidence="1" type="ORF">CARN4_0739</name>
</gene>
<evidence type="ECO:0000313" key="1">
    <source>
        <dbReference type="EMBL" id="CBI01748.1"/>
    </source>
</evidence>
<name>E6Q3I7_9ZZZZ</name>
<organism evidence="1">
    <name type="scientific">mine drainage metagenome</name>
    <dbReference type="NCBI Taxonomy" id="410659"/>
    <lineage>
        <taxon>unclassified sequences</taxon>
        <taxon>metagenomes</taxon>
        <taxon>ecological metagenomes</taxon>
    </lineage>
</organism>
<proteinExistence type="predicted"/>
<dbReference type="AlphaFoldDB" id="E6Q3I7"/>
<reference evidence="1" key="1">
    <citation type="submission" date="2009-10" db="EMBL/GenBank/DDBJ databases">
        <title>Diversity of trophic interactions inside an arsenic-rich microbial ecosystem.</title>
        <authorList>
            <person name="Bertin P.N."/>
            <person name="Heinrich-Salmeron A."/>
            <person name="Pelletier E."/>
            <person name="Goulhen-Chollet F."/>
            <person name="Arsene-Ploetze F."/>
            <person name="Gallien S."/>
            <person name="Calteau A."/>
            <person name="Vallenet D."/>
            <person name="Casiot C."/>
            <person name="Chane-Woon-Ming B."/>
            <person name="Giloteaux L."/>
            <person name="Barakat M."/>
            <person name="Bonnefoy V."/>
            <person name="Bruneel O."/>
            <person name="Chandler M."/>
            <person name="Cleiss J."/>
            <person name="Duran R."/>
            <person name="Elbaz-Poulichet F."/>
            <person name="Fonknechten N."/>
            <person name="Lauga B."/>
            <person name="Mornico D."/>
            <person name="Ortet P."/>
            <person name="Schaeffer C."/>
            <person name="Siguier P."/>
            <person name="Alexander Thil Smith A."/>
            <person name="Van Dorsselaer A."/>
            <person name="Weissenbach J."/>
            <person name="Medigue C."/>
            <person name="Le Paslier D."/>
        </authorList>
    </citation>
    <scope>NUCLEOTIDE SEQUENCE</scope>
</reference>
<dbReference type="EMBL" id="CABO01000024">
    <property type="protein sequence ID" value="CBI01748.1"/>
    <property type="molecule type" value="Genomic_DNA"/>
</dbReference>